<dbReference type="AlphaFoldDB" id="A0A084WJR1"/>
<protein>
    <submittedName>
        <fullName evidence="2 3">Uridylate kinase</fullName>
    </submittedName>
</protein>
<dbReference type="Proteomes" id="UP000030765">
    <property type="component" value="Unassembled WGS sequence"/>
</dbReference>
<gene>
    <name evidence="2" type="ORF">ZHAS_00018487</name>
</gene>
<feature type="region of interest" description="Disordered" evidence="1">
    <location>
        <begin position="40"/>
        <end position="65"/>
    </location>
</feature>
<dbReference type="EMBL" id="ATLV01024046">
    <property type="status" value="NOT_ANNOTATED_CDS"/>
    <property type="molecule type" value="Genomic_DNA"/>
</dbReference>
<reference evidence="2 4" key="1">
    <citation type="journal article" date="2014" name="BMC Genomics">
        <title>Genome sequence of Anopheles sinensis provides insight into genetics basis of mosquito competence for malaria parasites.</title>
        <authorList>
            <person name="Zhou D."/>
            <person name="Zhang D."/>
            <person name="Ding G."/>
            <person name="Shi L."/>
            <person name="Hou Q."/>
            <person name="Ye Y."/>
            <person name="Xu Y."/>
            <person name="Zhou H."/>
            <person name="Xiong C."/>
            <person name="Li S."/>
            <person name="Yu J."/>
            <person name="Hong S."/>
            <person name="Yu X."/>
            <person name="Zou P."/>
            <person name="Chen C."/>
            <person name="Chang X."/>
            <person name="Wang W."/>
            <person name="Lv Y."/>
            <person name="Sun Y."/>
            <person name="Ma L."/>
            <person name="Shen B."/>
            <person name="Zhu C."/>
        </authorList>
    </citation>
    <scope>NUCLEOTIDE SEQUENCE [LARGE SCALE GENOMIC DNA]</scope>
</reference>
<dbReference type="GO" id="GO:0016301">
    <property type="term" value="F:kinase activity"/>
    <property type="evidence" value="ECO:0007669"/>
    <property type="project" value="UniProtKB-KW"/>
</dbReference>
<evidence type="ECO:0000313" key="2">
    <source>
        <dbReference type="EMBL" id="KFB50455.1"/>
    </source>
</evidence>
<keyword evidence="4" id="KW-1185">Reference proteome</keyword>
<accession>A0A084WJR1</accession>
<keyword evidence="2" id="KW-0808">Transferase</keyword>
<evidence type="ECO:0000256" key="1">
    <source>
        <dbReference type="SAM" id="MobiDB-lite"/>
    </source>
</evidence>
<reference evidence="3" key="2">
    <citation type="submission" date="2020-05" db="UniProtKB">
        <authorList>
            <consortium name="EnsemblMetazoa"/>
        </authorList>
    </citation>
    <scope>IDENTIFICATION</scope>
</reference>
<sequence>MARQIFRFFAAAGGGTDRRGRLTDALDLGLPIGASAVAMNDGTEHRGAHSSSSSAHEWKPTISPSIRRTIDRGSIRRAVLRLGGPLHRR</sequence>
<organism evidence="2">
    <name type="scientific">Anopheles sinensis</name>
    <name type="common">Mosquito</name>
    <dbReference type="NCBI Taxonomy" id="74873"/>
    <lineage>
        <taxon>Eukaryota</taxon>
        <taxon>Metazoa</taxon>
        <taxon>Ecdysozoa</taxon>
        <taxon>Arthropoda</taxon>
        <taxon>Hexapoda</taxon>
        <taxon>Insecta</taxon>
        <taxon>Pterygota</taxon>
        <taxon>Neoptera</taxon>
        <taxon>Endopterygota</taxon>
        <taxon>Diptera</taxon>
        <taxon>Nematocera</taxon>
        <taxon>Culicoidea</taxon>
        <taxon>Culicidae</taxon>
        <taxon>Anophelinae</taxon>
        <taxon>Anopheles</taxon>
    </lineage>
</organism>
<dbReference type="EnsemblMetazoa" id="ASIC018487-RA">
    <property type="protein sequence ID" value="ASIC018487-PA"/>
    <property type="gene ID" value="ASIC018487"/>
</dbReference>
<name>A0A084WJR1_ANOSI</name>
<dbReference type="EMBL" id="KE525348">
    <property type="protein sequence ID" value="KFB50455.1"/>
    <property type="molecule type" value="Genomic_DNA"/>
</dbReference>
<evidence type="ECO:0000313" key="3">
    <source>
        <dbReference type="EnsemblMetazoa" id="ASIC018487-PA"/>
    </source>
</evidence>
<evidence type="ECO:0000313" key="4">
    <source>
        <dbReference type="Proteomes" id="UP000030765"/>
    </source>
</evidence>
<keyword evidence="2" id="KW-0418">Kinase</keyword>
<proteinExistence type="predicted"/>
<dbReference type="VEuPathDB" id="VectorBase:ASIC018487"/>